<evidence type="ECO:0000256" key="1">
    <source>
        <dbReference type="ARBA" id="ARBA00007613"/>
    </source>
</evidence>
<dbReference type="NCBIfam" id="TIGR01845">
    <property type="entry name" value="outer_NodT"/>
    <property type="match status" value="1"/>
</dbReference>
<protein>
    <submittedName>
        <fullName evidence="3">Efflux transporter, outer membrane factor (OMF) lipoprotein, NodT family</fullName>
    </submittedName>
</protein>
<keyword evidence="2" id="KW-0472">Membrane</keyword>
<dbReference type="GO" id="GO:0015562">
    <property type="term" value="F:efflux transmembrane transporter activity"/>
    <property type="evidence" value="ECO:0007669"/>
    <property type="project" value="InterPro"/>
</dbReference>
<dbReference type="Gene3D" id="1.20.1600.10">
    <property type="entry name" value="Outer membrane efflux proteins (OEP)"/>
    <property type="match status" value="1"/>
</dbReference>
<organism evidence="3 4">
    <name type="scientific">Janthinobacterium psychrotolerans</name>
    <dbReference type="NCBI Taxonomy" id="1747903"/>
    <lineage>
        <taxon>Bacteria</taxon>
        <taxon>Pseudomonadati</taxon>
        <taxon>Pseudomonadota</taxon>
        <taxon>Betaproteobacteria</taxon>
        <taxon>Burkholderiales</taxon>
        <taxon>Oxalobacteraceae</taxon>
        <taxon>Janthinobacterium</taxon>
    </lineage>
</organism>
<dbReference type="Pfam" id="PF02321">
    <property type="entry name" value="OEP"/>
    <property type="match status" value="2"/>
</dbReference>
<dbReference type="InterPro" id="IPR010131">
    <property type="entry name" value="MdtP/NodT-like"/>
</dbReference>
<dbReference type="PANTHER" id="PTHR30203:SF32">
    <property type="entry name" value="CATION EFFLUX SYSTEM PROTEIN CUSC"/>
    <property type="match status" value="1"/>
</dbReference>
<dbReference type="InterPro" id="IPR003423">
    <property type="entry name" value="OMP_efflux"/>
</dbReference>
<sequence>MRYHCILPMAVMAAALSACSLTPSLVKPALPVPSAYDAGATAGQGNAADLGWRQMLLDPRLQRLVEIALLNNRDLRVAALNVDAVRAQYQIQDGARYPAIGAVAGGTRQRTQGAAGGAAAVQNQFTAGVAMSAFEIDLFGRLRSLSEAAFARYLATEQGRRAAQLALTAAVADACLEERLAIEQLQLTQATLQDWRQALALTQRLHAAQQRSSLDLAQAEGQAATAEADLQARERARQLARNNLELLLGGPVPGDLPAGRALDAQPVLTQLPPGVPSDLLVRRPDILQAEHTLVAANADIGAARAAFFPRLSLTAQLGFASPAMGELFRGNARSWSFAPQITQPLFQGGQLRAELQLSRIRTEVAVLQYEQAIQSAFREVRDGLAGSQTYALQIAAQQRVAASAEQRRQLSQLRYAAGQDSRLELLDAQRQLYAAQQTLLDLRRDQFKSAVALYKALGGGLEE</sequence>
<evidence type="ECO:0000256" key="2">
    <source>
        <dbReference type="RuleBase" id="RU362097"/>
    </source>
</evidence>
<comment type="similarity">
    <text evidence="1 2">Belongs to the outer membrane factor (OMF) (TC 1.B.17) family.</text>
</comment>
<accession>A0A1A7BWR8</accession>
<dbReference type="OrthoDB" id="9770517at2"/>
<dbReference type="Gene3D" id="2.20.200.10">
    <property type="entry name" value="Outer membrane efflux proteins (OEP)"/>
    <property type="match status" value="1"/>
</dbReference>
<dbReference type="Proteomes" id="UP000092713">
    <property type="component" value="Unassembled WGS sequence"/>
</dbReference>
<dbReference type="STRING" id="1747903.ASR47_1004232"/>
<comment type="subcellular location">
    <subcellularLocation>
        <location evidence="2">Cell membrane</location>
        <topology evidence="2">Lipid-anchor</topology>
    </subcellularLocation>
</comment>
<feature type="signal peptide" evidence="2">
    <location>
        <begin position="1"/>
        <end position="20"/>
    </location>
</feature>
<dbReference type="EMBL" id="LOCQ01000059">
    <property type="protein sequence ID" value="OBV37957.1"/>
    <property type="molecule type" value="Genomic_DNA"/>
</dbReference>
<dbReference type="GO" id="GO:0005886">
    <property type="term" value="C:plasma membrane"/>
    <property type="evidence" value="ECO:0007669"/>
    <property type="project" value="UniProtKB-SubCell"/>
</dbReference>
<keyword evidence="2" id="KW-0812">Transmembrane</keyword>
<evidence type="ECO:0000313" key="4">
    <source>
        <dbReference type="Proteomes" id="UP000092713"/>
    </source>
</evidence>
<evidence type="ECO:0000313" key="3">
    <source>
        <dbReference type="EMBL" id="OBV37957.1"/>
    </source>
</evidence>
<dbReference type="PROSITE" id="PS51257">
    <property type="entry name" value="PROKAR_LIPOPROTEIN"/>
    <property type="match status" value="1"/>
</dbReference>
<keyword evidence="2" id="KW-0732">Signal</keyword>
<name>A0A1A7BWR8_9BURK</name>
<dbReference type="PATRIC" id="fig|1747903.4.peg.1491"/>
<gene>
    <name evidence="3" type="ORF">ASR47_1004232</name>
</gene>
<keyword evidence="2 3" id="KW-0449">Lipoprotein</keyword>
<dbReference type="SUPFAM" id="SSF56954">
    <property type="entry name" value="Outer membrane efflux proteins (OEP)"/>
    <property type="match status" value="1"/>
</dbReference>
<reference evidence="3 4" key="1">
    <citation type="submission" date="2016-04" db="EMBL/GenBank/DDBJ databases">
        <title>Draft genome sequence of Janthinobacterium psychrotolerans sp. nov., isolated from freshwater sediments in Denmark.</title>
        <authorList>
            <person name="Gong X."/>
            <person name="Skrivergaard S."/>
            <person name="Korsgaard B.S."/>
            <person name="Schreiber L."/>
            <person name="Marshall I.P."/>
            <person name="Finster K."/>
            <person name="Schramm A."/>
        </authorList>
    </citation>
    <scope>NUCLEOTIDE SEQUENCE [LARGE SCALE GENOMIC DNA]</scope>
    <source>
        <strain evidence="3 4">S3-2</strain>
    </source>
</reference>
<comment type="caution">
    <text evidence="3">The sequence shown here is derived from an EMBL/GenBank/DDBJ whole genome shotgun (WGS) entry which is preliminary data.</text>
</comment>
<proteinExistence type="inferred from homology"/>
<keyword evidence="2" id="KW-1134">Transmembrane beta strand</keyword>
<keyword evidence="4" id="KW-1185">Reference proteome</keyword>
<dbReference type="PANTHER" id="PTHR30203">
    <property type="entry name" value="OUTER MEMBRANE CATION EFFLUX PROTEIN"/>
    <property type="match status" value="1"/>
</dbReference>
<keyword evidence="2" id="KW-0564">Palmitate</keyword>
<dbReference type="AlphaFoldDB" id="A0A1A7BWR8"/>
<feature type="chain" id="PRO_5008445148" evidence="2">
    <location>
        <begin position="21"/>
        <end position="463"/>
    </location>
</feature>